<dbReference type="Proteomes" id="UP000799754">
    <property type="component" value="Unassembled WGS sequence"/>
</dbReference>
<evidence type="ECO:0000313" key="1">
    <source>
        <dbReference type="EMBL" id="KAF2629560.1"/>
    </source>
</evidence>
<gene>
    <name evidence="1" type="ORF">BU25DRAFT_269053</name>
</gene>
<protein>
    <submittedName>
        <fullName evidence="1">Uncharacterized protein</fullName>
    </submittedName>
</protein>
<accession>A0ACB6S7L8</accession>
<comment type="caution">
    <text evidence="1">The sequence shown here is derived from an EMBL/GenBank/DDBJ whole genome shotgun (WGS) entry which is preliminary data.</text>
</comment>
<name>A0ACB6S7L8_9PLEO</name>
<organism evidence="1 2">
    <name type="scientific">Macroventuria anomochaeta</name>
    <dbReference type="NCBI Taxonomy" id="301207"/>
    <lineage>
        <taxon>Eukaryota</taxon>
        <taxon>Fungi</taxon>
        <taxon>Dikarya</taxon>
        <taxon>Ascomycota</taxon>
        <taxon>Pezizomycotina</taxon>
        <taxon>Dothideomycetes</taxon>
        <taxon>Pleosporomycetidae</taxon>
        <taxon>Pleosporales</taxon>
        <taxon>Pleosporineae</taxon>
        <taxon>Didymellaceae</taxon>
        <taxon>Macroventuria</taxon>
    </lineage>
</organism>
<dbReference type="EMBL" id="MU006709">
    <property type="protein sequence ID" value="KAF2629560.1"/>
    <property type="molecule type" value="Genomic_DNA"/>
</dbReference>
<evidence type="ECO:0000313" key="2">
    <source>
        <dbReference type="Proteomes" id="UP000799754"/>
    </source>
</evidence>
<sequence length="101" mass="11473">MPLGSSTVPPQNCRLRACRPLALGSHSTSDNVNPNTKLVCMFLCPVIMMILVAFSRWGAEAKRHSLEVVCVNWDDESFCGLQYVSWWDLVRLVSQCWESKR</sequence>
<reference evidence="1" key="1">
    <citation type="journal article" date="2020" name="Stud. Mycol.">
        <title>101 Dothideomycetes genomes: a test case for predicting lifestyles and emergence of pathogens.</title>
        <authorList>
            <person name="Haridas S."/>
            <person name="Albert R."/>
            <person name="Binder M."/>
            <person name="Bloem J."/>
            <person name="Labutti K."/>
            <person name="Salamov A."/>
            <person name="Andreopoulos B."/>
            <person name="Baker S."/>
            <person name="Barry K."/>
            <person name="Bills G."/>
            <person name="Bluhm B."/>
            <person name="Cannon C."/>
            <person name="Castanera R."/>
            <person name="Culley D."/>
            <person name="Daum C."/>
            <person name="Ezra D."/>
            <person name="Gonzalez J."/>
            <person name="Henrissat B."/>
            <person name="Kuo A."/>
            <person name="Liang C."/>
            <person name="Lipzen A."/>
            <person name="Lutzoni F."/>
            <person name="Magnuson J."/>
            <person name="Mondo S."/>
            <person name="Nolan M."/>
            <person name="Ohm R."/>
            <person name="Pangilinan J."/>
            <person name="Park H.-J."/>
            <person name="Ramirez L."/>
            <person name="Alfaro M."/>
            <person name="Sun H."/>
            <person name="Tritt A."/>
            <person name="Yoshinaga Y."/>
            <person name="Zwiers L.-H."/>
            <person name="Turgeon B."/>
            <person name="Goodwin S."/>
            <person name="Spatafora J."/>
            <person name="Crous P."/>
            <person name="Grigoriev I."/>
        </authorList>
    </citation>
    <scope>NUCLEOTIDE SEQUENCE</scope>
    <source>
        <strain evidence="1">CBS 525.71</strain>
    </source>
</reference>
<proteinExistence type="predicted"/>
<keyword evidence="2" id="KW-1185">Reference proteome</keyword>